<comment type="caution">
    <text evidence="1">The sequence shown here is derived from an EMBL/GenBank/DDBJ whole genome shotgun (WGS) entry which is preliminary data.</text>
</comment>
<accession>V6HUI3</accession>
<dbReference type="Proteomes" id="UP000018747">
    <property type="component" value="Unassembled WGS sequence"/>
</dbReference>
<protein>
    <submittedName>
        <fullName evidence="1">Uncharacterized protein</fullName>
    </submittedName>
</protein>
<evidence type="ECO:0000313" key="1">
    <source>
        <dbReference type="EMBL" id="EQA60457.1"/>
    </source>
</evidence>
<reference evidence="1" key="1">
    <citation type="submission" date="2013-05" db="EMBL/GenBank/DDBJ databases">
        <authorList>
            <person name="Harkins D.M."/>
            <person name="Durkin A.S."/>
            <person name="Brinkac L.M."/>
            <person name="Haft D.H."/>
            <person name="Selengut J.D."/>
            <person name="Sanka R."/>
            <person name="DePew J."/>
            <person name="Purushe J."/>
            <person name="Hartskeerl R.A."/>
            <person name="Ahmed A."/>
            <person name="van der Linden H."/>
            <person name="Goris M.G.A."/>
            <person name="Vinetz J.M."/>
            <person name="Sutton G.G."/>
            <person name="Nierman W.C."/>
            <person name="Fouts D.E."/>
        </authorList>
    </citation>
    <scope>NUCLEOTIDE SEQUENCE [LARGE SCALE GENOMIC DNA]</scope>
    <source>
        <strain evidence="1">L 60</strain>
    </source>
</reference>
<keyword evidence="2" id="KW-1185">Reference proteome</keyword>
<name>V6HUI3_9LEPT</name>
<dbReference type="AlphaFoldDB" id="V6HUI3"/>
<sequence>MYWSLTKKSLLKTAGFFIFEIFLKERWKCRFFYELDFSNGK</sequence>
<evidence type="ECO:0000313" key="2">
    <source>
        <dbReference type="Proteomes" id="UP000018747"/>
    </source>
</evidence>
<proteinExistence type="predicted"/>
<dbReference type="EMBL" id="AHMT02000061">
    <property type="protein sequence ID" value="EQA60457.1"/>
    <property type="molecule type" value="Genomic_DNA"/>
</dbReference>
<gene>
    <name evidence="1" type="ORF">LEP1GSC062_0250</name>
</gene>
<organism evidence="1 2">
    <name type="scientific">Leptospira alexanderi serovar Manhao 3 str. L 60</name>
    <dbReference type="NCBI Taxonomy" id="1049759"/>
    <lineage>
        <taxon>Bacteria</taxon>
        <taxon>Pseudomonadati</taxon>
        <taxon>Spirochaetota</taxon>
        <taxon>Spirochaetia</taxon>
        <taxon>Leptospirales</taxon>
        <taxon>Leptospiraceae</taxon>
        <taxon>Leptospira</taxon>
    </lineage>
</organism>